<dbReference type="Pfam" id="PF02719">
    <property type="entry name" value="Polysacc_synt_2"/>
    <property type="match status" value="1"/>
</dbReference>
<dbReference type="InterPro" id="IPR051203">
    <property type="entry name" value="Polysaccharide_Synthase-Rel"/>
</dbReference>
<feature type="transmembrane region" description="Helical" evidence="2">
    <location>
        <begin position="40"/>
        <end position="58"/>
    </location>
</feature>
<keyword evidence="2" id="KW-1133">Transmembrane helix</keyword>
<gene>
    <name evidence="4" type="ORF">SDC9_40887</name>
</gene>
<protein>
    <recommendedName>
        <fullName evidence="3">Polysaccharide biosynthesis protein CapD-like domain-containing protein</fullName>
    </recommendedName>
</protein>
<dbReference type="InterPro" id="IPR003869">
    <property type="entry name" value="Polysac_CapD-like"/>
</dbReference>
<evidence type="ECO:0000259" key="3">
    <source>
        <dbReference type="Pfam" id="PF02719"/>
    </source>
</evidence>
<dbReference type="EMBL" id="VSSQ01000439">
    <property type="protein sequence ID" value="MPL94732.1"/>
    <property type="molecule type" value="Genomic_DNA"/>
</dbReference>
<dbReference type="Gene3D" id="3.40.50.720">
    <property type="entry name" value="NAD(P)-binding Rossmann-like Domain"/>
    <property type="match status" value="2"/>
</dbReference>
<evidence type="ECO:0000256" key="1">
    <source>
        <dbReference type="ARBA" id="ARBA00007430"/>
    </source>
</evidence>
<dbReference type="CDD" id="cd05237">
    <property type="entry name" value="UDP_invert_4-6DH_SDR_e"/>
    <property type="match status" value="1"/>
</dbReference>
<reference evidence="4" key="1">
    <citation type="submission" date="2019-08" db="EMBL/GenBank/DDBJ databases">
        <authorList>
            <person name="Kucharzyk K."/>
            <person name="Murdoch R.W."/>
            <person name="Higgins S."/>
            <person name="Loffler F."/>
        </authorList>
    </citation>
    <scope>NUCLEOTIDE SEQUENCE</scope>
</reference>
<organism evidence="4">
    <name type="scientific">bioreactor metagenome</name>
    <dbReference type="NCBI Taxonomy" id="1076179"/>
    <lineage>
        <taxon>unclassified sequences</taxon>
        <taxon>metagenomes</taxon>
        <taxon>ecological metagenomes</taxon>
    </lineage>
</organism>
<dbReference type="InterPro" id="IPR036291">
    <property type="entry name" value="NAD(P)-bd_dom_sf"/>
</dbReference>
<evidence type="ECO:0000256" key="2">
    <source>
        <dbReference type="SAM" id="Phobius"/>
    </source>
</evidence>
<comment type="caution">
    <text evidence="4">The sequence shown here is derived from an EMBL/GenBank/DDBJ whole genome shotgun (WGS) entry which is preliminary data.</text>
</comment>
<feature type="domain" description="Polysaccharide biosynthesis protein CapD-like" evidence="3">
    <location>
        <begin position="289"/>
        <end position="579"/>
    </location>
</feature>
<keyword evidence="2" id="KW-0812">Transmembrane</keyword>
<dbReference type="SUPFAM" id="SSF51735">
    <property type="entry name" value="NAD(P)-binding Rossmann-fold domains"/>
    <property type="match status" value="1"/>
</dbReference>
<accession>A0A644VWA8</accession>
<name>A0A644VWA8_9ZZZZ</name>
<feature type="transmembrane region" description="Helical" evidence="2">
    <location>
        <begin position="78"/>
        <end position="95"/>
    </location>
</feature>
<evidence type="ECO:0000313" key="4">
    <source>
        <dbReference type="EMBL" id="MPL94732.1"/>
    </source>
</evidence>
<keyword evidence="2" id="KW-0472">Membrane</keyword>
<dbReference type="PANTHER" id="PTHR43318">
    <property type="entry name" value="UDP-N-ACETYLGLUCOSAMINE 4,6-DEHYDRATASE"/>
    <property type="match status" value="1"/>
</dbReference>
<feature type="transmembrane region" description="Helical" evidence="2">
    <location>
        <begin position="107"/>
        <end position="126"/>
    </location>
</feature>
<feature type="transmembrane region" description="Helical" evidence="2">
    <location>
        <begin position="6"/>
        <end position="28"/>
    </location>
</feature>
<dbReference type="AlphaFoldDB" id="A0A644VWA8"/>
<sequence length="645" mass="72735">MGSFMPRWTIFLFDEFIVVMAFISLWFFRDTIASEPAQHFTLKLLIVAIIFAATSMFFRTYHGVVRFSTMADLKRLAYSAGAGSIIYFIFVLIFNNTDIEGEVHLTFNYWFPLVMGLMVIAGQFIFRFTVRSVFESMEQNSNSSKKTRAFILGSDYESILLGSHILSDRTSPFHPVAYIAFHSNQVGKVVSGVPIISLEKDLSKQMKDFRTNTLLLYKSQLDAMPKDFYDKCIVEGMDILLVSMFTKYDGNEATPVPQINKIRIEDLLGRNTIKMDRSRIENQFTGQTIMITGAAGSIGSEIARQVSQFDCKEILLVDQAETPLNDLWLDLTAKNTGIKIKPIIGNVSNQIKMRQIFECAKPSLVFHAAAYKHVPMMEFHPSAAVVTNVGGTKVVADLCLEFGVKRFVMVSTDKAVNPTNVMGASKRAAEIYIQSLYLKQLETGVENPTEFITTRFGNVLGSNGSVVPLFRKQIEAGGPVTVTHRDITRYFMTIPEACSLVLEAGCTGKGGEIYIFDMGEAVKIYDLAEKMIRLSGKIPHEDIRIVETGLREGEKLYEELLATTENTIPTYHKKVLIAKVRRYDYDLIHPAIKELLYTANKFVYPLEVVKRLKLMIPEFKSANSKYEALDKELEIADLEEVKAQI</sequence>
<comment type="similarity">
    <text evidence="1">Belongs to the polysaccharide synthase family.</text>
</comment>
<proteinExistence type="inferred from homology"/>
<dbReference type="PANTHER" id="PTHR43318:SF1">
    <property type="entry name" value="POLYSACCHARIDE BIOSYNTHESIS PROTEIN EPSC-RELATED"/>
    <property type="match status" value="1"/>
</dbReference>